<evidence type="ECO:0000313" key="1">
    <source>
        <dbReference type="EMBL" id="EGG18112.1"/>
    </source>
</evidence>
<dbReference type="InterPro" id="IPR053354">
    <property type="entry name" value="MGDG_epimerase"/>
</dbReference>
<gene>
    <name evidence="1" type="ORF">DFA_06779</name>
</gene>
<dbReference type="PANTHER" id="PTHR43558:SF6">
    <property type="entry name" value="REDUCTASE, PUTATIVE (AFU_ORTHOLOGUE AFUA_3G10540)-RELATED"/>
    <property type="match status" value="1"/>
</dbReference>
<protein>
    <submittedName>
        <fullName evidence="1">Uncharacterized protein</fullName>
    </submittedName>
</protein>
<name>F4Q292_CACFS</name>
<dbReference type="Proteomes" id="UP000007797">
    <property type="component" value="Unassembled WGS sequence"/>
</dbReference>
<dbReference type="SUPFAM" id="SSF51735">
    <property type="entry name" value="NAD(P)-binding Rossmann-fold domains"/>
    <property type="match status" value="1"/>
</dbReference>
<dbReference type="RefSeq" id="XP_004366153.1">
    <property type="nucleotide sequence ID" value="XM_004366096.1"/>
</dbReference>
<dbReference type="KEGG" id="dfa:DFA_06779"/>
<dbReference type="PANTHER" id="PTHR43558">
    <property type="entry name" value="REDUCTASE, PUTATIVE (AFU_ORTHOLOGUE AFUA_3G10540)-RELATED"/>
    <property type="match status" value="1"/>
</dbReference>
<evidence type="ECO:0000313" key="2">
    <source>
        <dbReference type="Proteomes" id="UP000007797"/>
    </source>
</evidence>
<accession>F4Q292</accession>
<reference evidence="2" key="1">
    <citation type="journal article" date="2011" name="Genome Res.">
        <title>Phylogeny-wide analysis of social amoeba genomes highlights ancient origins for complex intercellular communication.</title>
        <authorList>
            <person name="Heidel A.J."/>
            <person name="Lawal H.M."/>
            <person name="Felder M."/>
            <person name="Schilde C."/>
            <person name="Helps N.R."/>
            <person name="Tunggal B."/>
            <person name="Rivero F."/>
            <person name="John U."/>
            <person name="Schleicher M."/>
            <person name="Eichinger L."/>
            <person name="Platzer M."/>
            <person name="Noegel A.A."/>
            <person name="Schaap P."/>
            <person name="Gloeckner G."/>
        </authorList>
    </citation>
    <scope>NUCLEOTIDE SEQUENCE [LARGE SCALE GENOMIC DNA]</scope>
    <source>
        <strain evidence="2">SH3</strain>
    </source>
</reference>
<dbReference type="AlphaFoldDB" id="F4Q292"/>
<dbReference type="GeneID" id="14870096"/>
<sequence length="855" mass="99640">MGIIGLMIAQNNKDDDTEPIKPLITKGNNVNVNVNGSYDHFIEHCRDNGDNDDESKLIKIFDDKDGMNRINRIQNNNNADFQQPCKRMVTSIKRFRMVLDMYTNDGVLDRLTLGRVGQGQSATALVVGGNAVSSSLQLHYENIGDTYLSHCATLGAIASLPKNIQSRILHHCYTNQKTDRKGMLYETHQLFFRGTSYYQDQEDRLKKGIQELVKTQQSGEWISEREKSDIHDYYNQSCDNRSRTSYMYNVYGYTQDNRMGNAYTVTELYLIGTDQIELDKRVGQTVQEISIAFRNTPYHVVYTSYSFLFIPRYPYRPVELIFGAKSKYDSVERLLQTQMKVDSCCFVYDGSNVYTLARGIRSFMTATNIILSGRSQNHRVGVELENQRHYGFATQCIDDTTCSSIERVNWKSVPFFSAYPLDAIQPPPSQYDENNSFYIRYCAFQQLDYFWASEAQSTKHLQRLLVPFYSSFLSTTPHMGLTEFFNQHYYRQHLLVNLSTTINSQQHDDCKRSSLISIISSTYEKNQEKTVLITNASKRPGYQVACQLLDLGFKVMVMTRFPYLTTKQFYQHDNYQQWKKDNLQIIVCNVFDPTSVQQFVDHLQIESIQTIDILIDCTTFERLFIKHKLHRQQQSINYNSINNDNNNPYIELMKLDEFYFTETKDQLDIHICVPSSSSSSSPSLEYFQYIQTTTDSSQQLDDIFKEHSNEKYSHFYNNWSKSKTYLLQQKMDHSHSISILLELIKKNNNNNNNNKSYYIKFLSPYTPFIYQPEECNNNQIQTINISLQREYSPQDSRQGQQTITKPEIFHDDQDYIKRQPSTKQKSITTDTNLLVIAILENEIIKYISKDLNVYL</sequence>
<organism evidence="1 2">
    <name type="scientific">Cavenderia fasciculata</name>
    <name type="common">Slime mold</name>
    <name type="synonym">Dictyostelium fasciculatum</name>
    <dbReference type="NCBI Taxonomy" id="261658"/>
    <lineage>
        <taxon>Eukaryota</taxon>
        <taxon>Amoebozoa</taxon>
        <taxon>Evosea</taxon>
        <taxon>Eumycetozoa</taxon>
        <taxon>Dictyostelia</taxon>
        <taxon>Acytosteliales</taxon>
        <taxon>Cavenderiaceae</taxon>
        <taxon>Cavenderia</taxon>
    </lineage>
</organism>
<dbReference type="EMBL" id="GL883020">
    <property type="protein sequence ID" value="EGG18112.1"/>
    <property type="molecule type" value="Genomic_DNA"/>
</dbReference>
<dbReference type="Gene3D" id="3.40.50.720">
    <property type="entry name" value="NAD(P)-binding Rossmann-like Domain"/>
    <property type="match status" value="1"/>
</dbReference>
<dbReference type="OrthoDB" id="539213at2759"/>
<proteinExistence type="predicted"/>
<dbReference type="InterPro" id="IPR036291">
    <property type="entry name" value="NAD(P)-bd_dom_sf"/>
</dbReference>
<keyword evidence="2" id="KW-1185">Reference proteome</keyword>